<keyword evidence="5" id="KW-0067">ATP-binding</keyword>
<dbReference type="PANTHER" id="PTHR43671:SF13">
    <property type="entry name" value="SERINE_THREONINE-PROTEIN KINASE NEK2"/>
    <property type="match status" value="1"/>
</dbReference>
<evidence type="ECO:0000256" key="2">
    <source>
        <dbReference type="ARBA" id="ARBA00022679"/>
    </source>
</evidence>
<evidence type="ECO:0000256" key="5">
    <source>
        <dbReference type="ARBA" id="ARBA00022840"/>
    </source>
</evidence>
<evidence type="ECO:0000259" key="6">
    <source>
        <dbReference type="PROSITE" id="PS50011"/>
    </source>
</evidence>
<keyword evidence="3" id="KW-0547">Nucleotide-binding</keyword>
<dbReference type="PANTHER" id="PTHR43671">
    <property type="entry name" value="SERINE/THREONINE-PROTEIN KINASE NEK"/>
    <property type="match status" value="1"/>
</dbReference>
<gene>
    <name evidence="7" type="ORF">GCM10022226_21620</name>
</gene>
<dbReference type="Pfam" id="PF00069">
    <property type="entry name" value="Pkinase"/>
    <property type="match status" value="1"/>
</dbReference>
<dbReference type="EMBL" id="BAAAZR010000002">
    <property type="protein sequence ID" value="GAA3801552.1"/>
    <property type="molecule type" value="Genomic_DNA"/>
</dbReference>
<feature type="domain" description="Protein kinase" evidence="6">
    <location>
        <begin position="18"/>
        <end position="270"/>
    </location>
</feature>
<dbReference type="SMART" id="SM00220">
    <property type="entry name" value="S_TKc"/>
    <property type="match status" value="1"/>
</dbReference>
<dbReference type="InterPro" id="IPR011009">
    <property type="entry name" value="Kinase-like_dom_sf"/>
</dbReference>
<evidence type="ECO:0000313" key="7">
    <source>
        <dbReference type="EMBL" id="GAA3801552.1"/>
    </source>
</evidence>
<keyword evidence="8" id="KW-1185">Reference proteome</keyword>
<keyword evidence="2" id="KW-0808">Transferase</keyword>
<dbReference type="Proteomes" id="UP001500888">
    <property type="component" value="Unassembled WGS sequence"/>
</dbReference>
<organism evidence="7 8">
    <name type="scientific">Sphaerisporangium flaviroseum</name>
    <dbReference type="NCBI Taxonomy" id="509199"/>
    <lineage>
        <taxon>Bacteria</taxon>
        <taxon>Bacillati</taxon>
        <taxon>Actinomycetota</taxon>
        <taxon>Actinomycetes</taxon>
        <taxon>Streptosporangiales</taxon>
        <taxon>Streptosporangiaceae</taxon>
        <taxon>Sphaerisporangium</taxon>
    </lineage>
</organism>
<dbReference type="InterPro" id="IPR000719">
    <property type="entry name" value="Prot_kinase_dom"/>
</dbReference>
<evidence type="ECO:0000256" key="3">
    <source>
        <dbReference type="ARBA" id="ARBA00022741"/>
    </source>
</evidence>
<dbReference type="PROSITE" id="PS50011">
    <property type="entry name" value="PROTEIN_KINASE_DOM"/>
    <property type="match status" value="1"/>
</dbReference>
<dbReference type="RefSeq" id="WP_344937400.1">
    <property type="nucleotide sequence ID" value="NZ_BAAAZR010000002.1"/>
</dbReference>
<comment type="caution">
    <text evidence="7">The sequence shown here is derived from an EMBL/GenBank/DDBJ whole genome shotgun (WGS) entry which is preliminary data.</text>
</comment>
<dbReference type="SUPFAM" id="SSF69304">
    <property type="entry name" value="Tricorn protease N-terminal domain"/>
    <property type="match status" value="1"/>
</dbReference>
<reference evidence="8" key="1">
    <citation type="journal article" date="2019" name="Int. J. Syst. Evol. Microbiol.">
        <title>The Global Catalogue of Microorganisms (GCM) 10K type strain sequencing project: providing services to taxonomists for standard genome sequencing and annotation.</title>
        <authorList>
            <consortium name="The Broad Institute Genomics Platform"/>
            <consortium name="The Broad Institute Genome Sequencing Center for Infectious Disease"/>
            <person name="Wu L."/>
            <person name="Ma J."/>
        </authorList>
    </citation>
    <scope>NUCLEOTIDE SEQUENCE [LARGE SCALE GENOMIC DNA]</scope>
    <source>
        <strain evidence="8">JCM 16908</strain>
    </source>
</reference>
<protein>
    <recommendedName>
        <fullName evidence="1">non-specific serine/threonine protein kinase</fullName>
        <ecNumber evidence="1">2.7.11.1</ecNumber>
    </recommendedName>
</protein>
<name>A0ABP7HRX0_9ACTN</name>
<evidence type="ECO:0000313" key="8">
    <source>
        <dbReference type="Proteomes" id="UP001500888"/>
    </source>
</evidence>
<dbReference type="InterPro" id="IPR050660">
    <property type="entry name" value="NEK_Ser/Thr_kinase"/>
</dbReference>
<proteinExistence type="predicted"/>
<dbReference type="CDD" id="cd14014">
    <property type="entry name" value="STKc_PknB_like"/>
    <property type="match status" value="1"/>
</dbReference>
<dbReference type="Gene3D" id="1.10.510.10">
    <property type="entry name" value="Transferase(Phosphotransferase) domain 1"/>
    <property type="match status" value="1"/>
</dbReference>
<keyword evidence="4" id="KW-0418">Kinase</keyword>
<accession>A0ABP7HRX0</accession>
<evidence type="ECO:0000256" key="4">
    <source>
        <dbReference type="ARBA" id="ARBA00022777"/>
    </source>
</evidence>
<evidence type="ECO:0000256" key="1">
    <source>
        <dbReference type="ARBA" id="ARBA00012513"/>
    </source>
</evidence>
<dbReference type="Gene3D" id="2.120.10.30">
    <property type="entry name" value="TolB, C-terminal domain"/>
    <property type="match status" value="1"/>
</dbReference>
<dbReference type="Gene3D" id="3.30.200.20">
    <property type="entry name" value="Phosphorylase Kinase, domain 1"/>
    <property type="match status" value="1"/>
</dbReference>
<sequence length="633" mass="66961">MITDAPLSRSDPTEIGGYSLVARLREDDAACVYLAQDPSGDRVDVMWMRDGVVPDDASGRLSEAVRKLAVVSVSSIVQTISSGVQDGRPYIVSEHVDGVSLREAVERDGPLRETALHRMAISTMTALVALHQAGIAHGDLHPGNVLLGPDGVRVSGSGMAQAMPVDGEGSTRALASIAYLPPERFESPEPEPPGDLFAWAATLVYAATGHDAFDGGSTAATINLVMRGQADLDALDDHLRGVAAACLDKDPAERPAAADALLGLVGHSMLTIAGEPPPGVTAPDPVPGPWPRRLLLGAGALVVIAASATAGHLLAAGSIQAAPRAPATTPTPSLNLAATAPRPVAPPEVTSKVSLPGIDATLHENPADPQRFVAYRGKGGAYVRAVGTTRFTPAGLSAKDVTSAADGSRLAFLGDGADSGTVVFVDRDGSGRFSVAVPASARRPVFDRDARRLLLTLTSGKDEVPTGFVVVDVGRRTMTEVDTDEETQRGEGVYAWLPDGSGVTVSYKTERDYGMRIRDLAGREVRTMDWVGFSTGRRMFSPSGRQFLTLCPSGGTYCAWETGTGVRRASFSVTFDYAEFWGWYDENHVLVLDPSKDPHRILVMDFLGRPQRTMATIKASDDAPDLFFTRADR</sequence>
<dbReference type="SUPFAM" id="SSF56112">
    <property type="entry name" value="Protein kinase-like (PK-like)"/>
    <property type="match status" value="1"/>
</dbReference>
<dbReference type="EC" id="2.7.11.1" evidence="1"/>
<dbReference type="InterPro" id="IPR011042">
    <property type="entry name" value="6-blade_b-propeller_TolB-like"/>
</dbReference>